<keyword evidence="19" id="KW-1185">Reference proteome</keyword>
<evidence type="ECO:0000256" key="7">
    <source>
        <dbReference type="ARBA" id="ARBA00022801"/>
    </source>
</evidence>
<keyword evidence="10 16" id="KW-0482">Metalloprotease</keyword>
<dbReference type="PRINTS" id="PR00782">
    <property type="entry name" value="LSHMANOLYSIN"/>
</dbReference>
<keyword evidence="14" id="KW-0325">Glycoprotein</keyword>
<keyword evidence="4 17" id="KW-0645">Protease</keyword>
<dbReference type="OrthoDB" id="527990at2759"/>
<keyword evidence="9" id="KW-0130">Cell adhesion</keyword>
<dbReference type="Proteomes" id="UP000192257">
    <property type="component" value="Unassembled WGS sequence"/>
</dbReference>
<dbReference type="InterPro" id="IPR001577">
    <property type="entry name" value="Peptidase_M8"/>
</dbReference>
<comment type="catalytic activity">
    <reaction evidence="1">
        <text>Preference for hydrophobic residues at P1 and P1' and basic residues at P2' and P3'. A model nonapeptide is cleaved at -Ala-Tyr-|-Leu-Lys-Lys-.</text>
        <dbReference type="EC" id="3.4.24.36"/>
    </reaction>
</comment>
<feature type="binding site" evidence="16">
    <location>
        <position position="287"/>
    </location>
    <ligand>
        <name>Zn(2+)</name>
        <dbReference type="ChEBI" id="CHEBI:29105"/>
        <note>catalytic</note>
    </ligand>
</feature>
<dbReference type="STRING" id="67003.A0A1X0NFI2"/>
<dbReference type="GO" id="GO:0004222">
    <property type="term" value="F:metalloendopeptidase activity"/>
    <property type="evidence" value="ECO:0007669"/>
    <property type="project" value="UniProtKB-UniRule"/>
</dbReference>
<evidence type="ECO:0000256" key="16">
    <source>
        <dbReference type="PIRSR" id="PIRSR601577-2"/>
    </source>
</evidence>
<evidence type="ECO:0000256" key="9">
    <source>
        <dbReference type="ARBA" id="ARBA00022889"/>
    </source>
</evidence>
<evidence type="ECO:0000256" key="11">
    <source>
        <dbReference type="ARBA" id="ARBA00023136"/>
    </source>
</evidence>
<accession>A0A1X0NFI2</accession>
<feature type="binding site" evidence="16">
    <location>
        <position position="216"/>
    </location>
    <ligand>
        <name>Zn(2+)</name>
        <dbReference type="ChEBI" id="CHEBI:29105"/>
        <note>catalytic</note>
    </ligand>
</feature>
<dbReference type="GO" id="GO:0005737">
    <property type="term" value="C:cytoplasm"/>
    <property type="evidence" value="ECO:0007669"/>
    <property type="project" value="TreeGrafter"/>
</dbReference>
<evidence type="ECO:0000256" key="6">
    <source>
        <dbReference type="ARBA" id="ARBA00022729"/>
    </source>
</evidence>
<keyword evidence="8 16" id="KW-0862">Zinc</keyword>
<gene>
    <name evidence="18" type="ORF">TM35_001211040</name>
</gene>
<evidence type="ECO:0000256" key="4">
    <source>
        <dbReference type="ARBA" id="ARBA00022670"/>
    </source>
</evidence>
<keyword evidence="11" id="KW-0472">Membrane</keyword>
<dbReference type="EC" id="3.4.24.-" evidence="17"/>
<comment type="subcellular location">
    <subcellularLocation>
        <location evidence="2">Membrane</location>
    </subcellularLocation>
</comment>
<comment type="caution">
    <text evidence="18">The sequence shown here is derived from an EMBL/GenBank/DDBJ whole genome shotgun (WGS) entry which is preliminary data.</text>
</comment>
<evidence type="ECO:0000256" key="14">
    <source>
        <dbReference type="ARBA" id="ARBA00023180"/>
    </source>
</evidence>
<evidence type="ECO:0000256" key="10">
    <source>
        <dbReference type="ARBA" id="ARBA00023049"/>
    </source>
</evidence>
<dbReference type="VEuPathDB" id="TriTrypDB:TM35_001211040"/>
<keyword evidence="7 17" id="KW-0378">Hydrolase</keyword>
<name>A0A1X0NFI2_9TRYP</name>
<dbReference type="AlphaFoldDB" id="A0A1X0NFI2"/>
<evidence type="ECO:0000256" key="8">
    <source>
        <dbReference type="ARBA" id="ARBA00022833"/>
    </source>
</evidence>
<sequence length="345" mass="39708">MEKHSMRHLLWTALFLLYCSCRCLAAVVQQLPQKGQNALQAYTVATAKTGEEWKPIRIGVYTKLVEDIMEYCNKKVMSSELEYDQEDFEEFGDHCEEYNNQMMLTQKKDILFKEVLPKAIKLHADRLKVKQVEEVLKITNITEDCVEFNIPQEHKTNGISDVDFMIYVSLSTAPEKVKICSKDKQNRPTSAVIKFVPEYIEATRRYIRVTAHEIAHGLGFDRNVMKTLGMIEPRDNGLLSTGGASSVKKFYMNSSKTLEILKKHYNCKDKLKGFYLENEKNERAPPHWERRIAKDELMSAYSDTLGVTGMYYTKLTLAAFEGMGFYTANSLVRLCYLIVVPRLST</sequence>
<evidence type="ECO:0000313" key="19">
    <source>
        <dbReference type="Proteomes" id="UP000192257"/>
    </source>
</evidence>
<dbReference type="Gene3D" id="3.90.132.10">
    <property type="entry name" value="Leishmanolysin , domain 2"/>
    <property type="match status" value="1"/>
</dbReference>
<evidence type="ECO:0000256" key="13">
    <source>
        <dbReference type="ARBA" id="ARBA00023157"/>
    </source>
</evidence>
<dbReference type="Gene3D" id="3.10.170.20">
    <property type="match status" value="1"/>
</dbReference>
<dbReference type="Pfam" id="PF01457">
    <property type="entry name" value="Peptidase_M8"/>
    <property type="match status" value="1"/>
</dbReference>
<keyword evidence="13" id="KW-1015">Disulfide bond</keyword>
<evidence type="ECO:0000256" key="1">
    <source>
        <dbReference type="ARBA" id="ARBA00001249"/>
    </source>
</evidence>
<feature type="binding site" evidence="16">
    <location>
        <position position="212"/>
    </location>
    <ligand>
        <name>Zn(2+)</name>
        <dbReference type="ChEBI" id="CHEBI:29105"/>
        <note>catalytic</note>
    </ligand>
</feature>
<evidence type="ECO:0000313" key="18">
    <source>
        <dbReference type="EMBL" id="ORC81335.1"/>
    </source>
</evidence>
<dbReference type="GO" id="GO:0007155">
    <property type="term" value="P:cell adhesion"/>
    <property type="evidence" value="ECO:0007669"/>
    <property type="project" value="UniProtKB-KW"/>
</dbReference>
<dbReference type="GO" id="GO:0046872">
    <property type="term" value="F:metal ion binding"/>
    <property type="evidence" value="ECO:0007669"/>
    <property type="project" value="UniProtKB-KW"/>
</dbReference>
<dbReference type="RefSeq" id="XP_028876906.1">
    <property type="nucleotide sequence ID" value="XM_029031802.1"/>
</dbReference>
<evidence type="ECO:0000256" key="15">
    <source>
        <dbReference type="PIRSR" id="PIRSR601577-1"/>
    </source>
</evidence>
<dbReference type="GeneID" id="39991582"/>
<dbReference type="SUPFAM" id="SSF55486">
    <property type="entry name" value="Metalloproteases ('zincins'), catalytic domain"/>
    <property type="match status" value="1"/>
</dbReference>
<evidence type="ECO:0000256" key="5">
    <source>
        <dbReference type="ARBA" id="ARBA00022723"/>
    </source>
</evidence>
<evidence type="ECO:0000256" key="12">
    <source>
        <dbReference type="ARBA" id="ARBA00023145"/>
    </source>
</evidence>
<dbReference type="GO" id="GO:0006508">
    <property type="term" value="P:proteolysis"/>
    <property type="evidence" value="ECO:0007669"/>
    <property type="project" value="UniProtKB-KW"/>
</dbReference>
<evidence type="ECO:0000256" key="17">
    <source>
        <dbReference type="RuleBase" id="RU366077"/>
    </source>
</evidence>
<dbReference type="PANTHER" id="PTHR10942:SF0">
    <property type="entry name" value="LEISHMANOLYSIN-LIKE PEPTIDASE"/>
    <property type="match status" value="1"/>
</dbReference>
<organism evidence="18 19">
    <name type="scientific">Trypanosoma theileri</name>
    <dbReference type="NCBI Taxonomy" id="67003"/>
    <lineage>
        <taxon>Eukaryota</taxon>
        <taxon>Discoba</taxon>
        <taxon>Euglenozoa</taxon>
        <taxon>Kinetoplastea</taxon>
        <taxon>Metakinetoplastina</taxon>
        <taxon>Trypanosomatida</taxon>
        <taxon>Trypanosomatidae</taxon>
        <taxon>Trypanosoma</taxon>
    </lineage>
</organism>
<comment type="cofactor">
    <cofactor evidence="16 17">
        <name>Zn(2+)</name>
        <dbReference type="ChEBI" id="CHEBI:29105"/>
    </cofactor>
    <text evidence="16 17">Binds 1 zinc ion per subunit.</text>
</comment>
<feature type="chain" id="PRO_5023973717" description="Leishmanolysin-like peptidase" evidence="17">
    <location>
        <begin position="26"/>
        <end position="345"/>
    </location>
</feature>
<reference evidence="18 19" key="1">
    <citation type="submission" date="2017-03" db="EMBL/GenBank/DDBJ databases">
        <title>An alternative strategy for trypanosome survival in the mammalian bloodstream revealed through genome and transcriptome analysis of the ubiquitous bovine parasite Trypanosoma (Megatrypanum) theileri.</title>
        <authorList>
            <person name="Kelly S."/>
            <person name="Ivens A."/>
            <person name="Mott A."/>
            <person name="O'Neill E."/>
            <person name="Emms D."/>
            <person name="Macleod O."/>
            <person name="Voorheis P."/>
            <person name="Matthews J."/>
            <person name="Matthews K."/>
            <person name="Carrington M."/>
        </authorList>
    </citation>
    <scope>NUCLEOTIDE SEQUENCE [LARGE SCALE GENOMIC DNA]</scope>
    <source>
        <strain evidence="18">Edinburgh</strain>
    </source>
</reference>
<dbReference type="PANTHER" id="PTHR10942">
    <property type="entry name" value="LEISHMANOLYSIN-LIKE PEPTIDASE"/>
    <property type="match status" value="1"/>
</dbReference>
<keyword evidence="12" id="KW-0865">Zymogen</keyword>
<protein>
    <recommendedName>
        <fullName evidence="17">Leishmanolysin-like peptidase</fullName>
        <ecNumber evidence="17">3.4.24.-</ecNumber>
    </recommendedName>
</protein>
<dbReference type="EMBL" id="NBCO01000121">
    <property type="protein sequence ID" value="ORC81335.1"/>
    <property type="molecule type" value="Genomic_DNA"/>
</dbReference>
<keyword evidence="6 17" id="KW-0732">Signal</keyword>
<keyword evidence="5 16" id="KW-0479">Metal-binding</keyword>
<dbReference type="GO" id="GO:0016020">
    <property type="term" value="C:membrane"/>
    <property type="evidence" value="ECO:0007669"/>
    <property type="project" value="UniProtKB-SubCell"/>
</dbReference>
<feature type="signal peptide" evidence="17">
    <location>
        <begin position="1"/>
        <end position="25"/>
    </location>
</feature>
<comment type="similarity">
    <text evidence="3 17">Belongs to the peptidase M8 family.</text>
</comment>
<proteinExistence type="inferred from homology"/>
<evidence type="ECO:0000256" key="2">
    <source>
        <dbReference type="ARBA" id="ARBA00004370"/>
    </source>
</evidence>
<feature type="active site" evidence="15">
    <location>
        <position position="213"/>
    </location>
</feature>
<evidence type="ECO:0000256" key="3">
    <source>
        <dbReference type="ARBA" id="ARBA00005860"/>
    </source>
</evidence>